<keyword evidence="2" id="KW-1185">Reference proteome</keyword>
<organism evidence="1 2">
    <name type="scientific">Boeremia exigua</name>
    <dbReference type="NCBI Taxonomy" id="749465"/>
    <lineage>
        <taxon>Eukaryota</taxon>
        <taxon>Fungi</taxon>
        <taxon>Dikarya</taxon>
        <taxon>Ascomycota</taxon>
        <taxon>Pezizomycotina</taxon>
        <taxon>Dothideomycetes</taxon>
        <taxon>Pleosporomycetidae</taxon>
        <taxon>Pleosporales</taxon>
        <taxon>Pleosporineae</taxon>
        <taxon>Didymellaceae</taxon>
        <taxon>Boeremia</taxon>
    </lineage>
</organism>
<accession>A0ACC2ISE6</accession>
<evidence type="ECO:0000313" key="2">
    <source>
        <dbReference type="Proteomes" id="UP001153331"/>
    </source>
</evidence>
<proteinExistence type="predicted"/>
<reference evidence="1" key="1">
    <citation type="submission" date="2022-11" db="EMBL/GenBank/DDBJ databases">
        <title>Genome Sequence of Boeremia exigua.</title>
        <authorList>
            <person name="Buettner E."/>
        </authorList>
    </citation>
    <scope>NUCLEOTIDE SEQUENCE</scope>
    <source>
        <strain evidence="1">CU02</strain>
    </source>
</reference>
<evidence type="ECO:0000313" key="1">
    <source>
        <dbReference type="EMBL" id="KAJ8117987.1"/>
    </source>
</evidence>
<dbReference type="Proteomes" id="UP001153331">
    <property type="component" value="Unassembled WGS sequence"/>
</dbReference>
<sequence>MSDPSTLPQASKQPDSPQKREVRSAGASSIREDVFHSLPEYPDDKALENSSDDSDEKAIPWLQVVLEKTRKTRRKSMDLLKLGKKEGDSKKDDSSDRASKTRRKVPQNPHIHKLQPLTNPPPTLLKPQPPNILIPIRSNPRLAKRRHKHDDASPPVVASALHHVVDVDAERGEDAGERG</sequence>
<protein>
    <submittedName>
        <fullName evidence="1">Uncharacterized protein</fullName>
    </submittedName>
</protein>
<name>A0ACC2ISE6_9PLEO</name>
<dbReference type="EMBL" id="JAPHNI010000033">
    <property type="protein sequence ID" value="KAJ8117987.1"/>
    <property type="molecule type" value="Genomic_DNA"/>
</dbReference>
<comment type="caution">
    <text evidence="1">The sequence shown here is derived from an EMBL/GenBank/DDBJ whole genome shotgun (WGS) entry which is preliminary data.</text>
</comment>
<gene>
    <name evidence="1" type="ORF">OPT61_g943</name>
</gene>